<dbReference type="InterPro" id="IPR006683">
    <property type="entry name" value="Thioestr_dom"/>
</dbReference>
<dbReference type="InterPro" id="IPR029069">
    <property type="entry name" value="HotDog_dom_sf"/>
</dbReference>
<sequence>MNLPIDEYTKLIGAEVREVRPGYAVVYAKAPKSACNFNGVIHGGFIFSLADIAFAYASNAGGRMALALDMYVSFRKALKPDKSVVATAKELQRSGRTALYLIEVTSEGDLIALITATVYVLDREPGAPCD</sequence>
<accession>A0A371R768</accession>
<dbReference type="OrthoDB" id="24516at2157"/>
<dbReference type="InterPro" id="IPR003736">
    <property type="entry name" value="PAAI_dom"/>
</dbReference>
<dbReference type="PANTHER" id="PTHR42856">
    <property type="entry name" value="ACYL-COENZYME A THIOESTERASE PAAI"/>
    <property type="match status" value="1"/>
</dbReference>
<dbReference type="PANTHER" id="PTHR42856:SF1">
    <property type="entry name" value="ACYL-COENZYME A THIOESTERASE PAAI"/>
    <property type="match status" value="1"/>
</dbReference>
<comment type="caution">
    <text evidence="4">The sequence shown here is derived from an EMBL/GenBank/DDBJ whole genome shotgun (WGS) entry which is preliminary data.</text>
</comment>
<dbReference type="Proteomes" id="UP000257123">
    <property type="component" value="Unassembled WGS sequence"/>
</dbReference>
<evidence type="ECO:0000313" key="3">
    <source>
        <dbReference type="EMBL" id="RFA96236.1"/>
    </source>
</evidence>
<evidence type="ECO:0000313" key="5">
    <source>
        <dbReference type="Proteomes" id="UP000256877"/>
    </source>
</evidence>
<dbReference type="NCBIfam" id="TIGR00369">
    <property type="entry name" value="unchar_dom_1"/>
    <property type="match status" value="1"/>
</dbReference>
<dbReference type="GO" id="GO:0016289">
    <property type="term" value="F:acyl-CoA hydrolase activity"/>
    <property type="evidence" value="ECO:0007669"/>
    <property type="project" value="TreeGrafter"/>
</dbReference>
<dbReference type="Proteomes" id="UP000256877">
    <property type="component" value="Unassembled WGS sequence"/>
</dbReference>
<keyword evidence="1" id="KW-0378">Hydrolase</keyword>
<dbReference type="Gene3D" id="3.10.129.10">
    <property type="entry name" value="Hotdog Thioesterase"/>
    <property type="match status" value="1"/>
</dbReference>
<dbReference type="Pfam" id="PF03061">
    <property type="entry name" value="4HBT"/>
    <property type="match status" value="1"/>
</dbReference>
<organism evidence="4 5">
    <name type="scientific">Pyrobaculum aerophilum</name>
    <dbReference type="NCBI Taxonomy" id="13773"/>
    <lineage>
        <taxon>Archaea</taxon>
        <taxon>Thermoproteota</taxon>
        <taxon>Thermoprotei</taxon>
        <taxon>Thermoproteales</taxon>
        <taxon>Thermoproteaceae</taxon>
        <taxon>Pyrobaculum</taxon>
    </lineage>
</organism>
<dbReference type="EMBL" id="NMUF01000001">
    <property type="protein sequence ID" value="RFB00385.1"/>
    <property type="molecule type" value="Genomic_DNA"/>
</dbReference>
<evidence type="ECO:0000256" key="1">
    <source>
        <dbReference type="ARBA" id="ARBA00022801"/>
    </source>
</evidence>
<reference evidence="5 6" key="1">
    <citation type="submission" date="2017-07" db="EMBL/GenBank/DDBJ databases">
        <title>Draft genome sequence of aerobic hyperthermophilic archaea, Pyrobaculum aerophilum YKB31 and YKB32.</title>
        <authorList>
            <person name="Mochizuki T."/>
            <person name="Berliner A.J."/>
            <person name="Yoshida-Takashima Y."/>
            <person name="Takaki Y."/>
            <person name="Nunoura T."/>
            <person name="Takai K."/>
        </authorList>
    </citation>
    <scope>NUCLEOTIDE SEQUENCE [LARGE SCALE GENOMIC DNA]</scope>
    <source>
        <strain evidence="3 6">YKB31</strain>
        <strain evidence="4 5">YKB32</strain>
    </source>
</reference>
<evidence type="ECO:0000259" key="2">
    <source>
        <dbReference type="Pfam" id="PF03061"/>
    </source>
</evidence>
<evidence type="ECO:0000313" key="4">
    <source>
        <dbReference type="EMBL" id="RFB00385.1"/>
    </source>
</evidence>
<dbReference type="RefSeq" id="WP_116420966.1">
    <property type="nucleotide sequence ID" value="NZ_NMUE01000013.1"/>
</dbReference>
<dbReference type="EMBL" id="NMUE01000013">
    <property type="protein sequence ID" value="RFA96236.1"/>
    <property type="molecule type" value="Genomic_DNA"/>
</dbReference>
<feature type="domain" description="Thioesterase" evidence="2">
    <location>
        <begin position="38"/>
        <end position="109"/>
    </location>
</feature>
<dbReference type="InterPro" id="IPR052723">
    <property type="entry name" value="Acyl-CoA_thioesterase_PaaI"/>
</dbReference>
<evidence type="ECO:0000313" key="6">
    <source>
        <dbReference type="Proteomes" id="UP000257123"/>
    </source>
</evidence>
<dbReference type="SUPFAM" id="SSF54637">
    <property type="entry name" value="Thioesterase/thiol ester dehydrase-isomerase"/>
    <property type="match status" value="1"/>
</dbReference>
<name>A0A371R768_9CREN</name>
<dbReference type="AlphaFoldDB" id="A0A371R768"/>
<proteinExistence type="predicted"/>
<protein>
    <submittedName>
        <fullName evidence="4">Phenylacetic acid degradation protein PaaD</fullName>
    </submittedName>
</protein>
<gene>
    <name evidence="3" type="ORF">CGL51_05370</name>
    <name evidence="4" type="ORF">CGL52_00560</name>
</gene>
<dbReference type="CDD" id="cd03443">
    <property type="entry name" value="PaaI_thioesterase"/>
    <property type="match status" value="1"/>
</dbReference>